<comment type="caution">
    <text evidence="2">The sequence shown here is derived from an EMBL/GenBank/DDBJ whole genome shotgun (WGS) entry which is preliminary data.</text>
</comment>
<dbReference type="InterPro" id="IPR020269">
    <property type="entry name" value="Phage_Mu_Releasin"/>
</dbReference>
<gene>
    <name evidence="2" type="ORF">DFR49_2296</name>
</gene>
<feature type="transmembrane region" description="Helical" evidence="1">
    <location>
        <begin position="6"/>
        <end position="27"/>
    </location>
</feature>
<sequence>MDADSITRWLGAIALILSIGNTVYVWFSKSGRELAHKLKDQRAETNGALTEVGDDIDALDSRVQRIEDALPHLPSKDDVADLRIAMAEMKGQMGTFDAEITSVARTVRRIEDYLRETKA</sequence>
<keyword evidence="1" id="KW-1133">Transmembrane helix</keyword>
<keyword evidence="1" id="KW-0472">Membrane</keyword>
<keyword evidence="1" id="KW-0812">Transmembrane</keyword>
<protein>
    <submittedName>
        <fullName evidence="2">Uncharacterized protein DUF2730</fullName>
    </submittedName>
</protein>
<accession>A0A397P3C1</accession>
<organism evidence="2 3">
    <name type="scientific">Hephaestia caeni</name>
    <dbReference type="NCBI Taxonomy" id="645617"/>
    <lineage>
        <taxon>Bacteria</taxon>
        <taxon>Pseudomonadati</taxon>
        <taxon>Pseudomonadota</taxon>
        <taxon>Alphaproteobacteria</taxon>
        <taxon>Sphingomonadales</taxon>
        <taxon>Sphingomonadaceae</taxon>
        <taxon>Hephaestia</taxon>
    </lineage>
</organism>
<dbReference type="RefSeq" id="WP_119035825.1">
    <property type="nucleotide sequence ID" value="NZ_QXDC01000003.1"/>
</dbReference>
<keyword evidence="3" id="KW-1185">Reference proteome</keyword>
<dbReference type="EMBL" id="QXDC01000003">
    <property type="protein sequence ID" value="RIA44060.1"/>
    <property type="molecule type" value="Genomic_DNA"/>
</dbReference>
<reference evidence="2 3" key="1">
    <citation type="submission" date="2018-08" db="EMBL/GenBank/DDBJ databases">
        <title>Genomic Encyclopedia of Type Strains, Phase IV (KMG-IV): sequencing the most valuable type-strain genomes for metagenomic binning, comparative biology and taxonomic classification.</title>
        <authorList>
            <person name="Goeker M."/>
        </authorList>
    </citation>
    <scope>NUCLEOTIDE SEQUENCE [LARGE SCALE GENOMIC DNA]</scope>
    <source>
        <strain evidence="2 3">DSM 25527</strain>
    </source>
</reference>
<evidence type="ECO:0000256" key="1">
    <source>
        <dbReference type="SAM" id="Phobius"/>
    </source>
</evidence>
<dbReference type="Pfam" id="PF10805">
    <property type="entry name" value="DUF2730"/>
    <property type="match status" value="1"/>
</dbReference>
<dbReference type="OrthoDB" id="7857886at2"/>
<dbReference type="Proteomes" id="UP000266568">
    <property type="component" value="Unassembled WGS sequence"/>
</dbReference>
<evidence type="ECO:0000313" key="2">
    <source>
        <dbReference type="EMBL" id="RIA44060.1"/>
    </source>
</evidence>
<proteinExistence type="predicted"/>
<name>A0A397P3C1_9SPHN</name>
<dbReference type="AlphaFoldDB" id="A0A397P3C1"/>
<evidence type="ECO:0000313" key="3">
    <source>
        <dbReference type="Proteomes" id="UP000266568"/>
    </source>
</evidence>